<dbReference type="Bgee" id="ENSMFAG00000042397">
    <property type="expression patterns" value="Expressed in spleen and 9 other cell types or tissues"/>
</dbReference>
<feature type="region of interest" description="Disordered" evidence="1">
    <location>
        <begin position="229"/>
        <end position="279"/>
    </location>
</feature>
<dbReference type="PANTHER" id="PTHR15881">
    <property type="entry name" value="MARGINAL ZONE B- AND B1-CELL-SPECIFIC PROTEIN"/>
    <property type="match status" value="1"/>
</dbReference>
<protein>
    <submittedName>
        <fullName evidence="3">Solute carrier family 23 member 1</fullName>
    </submittedName>
</protein>
<dbReference type="VEuPathDB" id="HostDB:ENSMFAG00000042397"/>
<evidence type="ECO:0000256" key="1">
    <source>
        <dbReference type="SAM" id="MobiDB-lite"/>
    </source>
</evidence>
<dbReference type="Proteomes" id="UP000233100">
    <property type="component" value="Chromosome 6"/>
</dbReference>
<dbReference type="Ensembl" id="ENSMFAT00000004628.2">
    <property type="protein sequence ID" value="ENSMFAP00000030422.2"/>
    <property type="gene ID" value="ENSMFAG00000042397.2"/>
</dbReference>
<reference evidence="3 4" key="1">
    <citation type="submission" date="2013-03" db="EMBL/GenBank/DDBJ databases">
        <authorList>
            <person name="Warren W."/>
            <person name="Wilson R.K."/>
        </authorList>
    </citation>
    <scope>NUCLEOTIDE SEQUENCE</scope>
</reference>
<reference evidence="3" key="2">
    <citation type="submission" date="2025-08" db="UniProtKB">
        <authorList>
            <consortium name="Ensembl"/>
        </authorList>
    </citation>
    <scope>IDENTIFICATION</scope>
</reference>
<evidence type="ECO:0000313" key="3">
    <source>
        <dbReference type="Ensembl" id="ENSMFAP00000030422.2"/>
    </source>
</evidence>
<dbReference type="InterPro" id="IPR052682">
    <property type="entry name" value="MZB1"/>
</dbReference>
<keyword evidence="4" id="KW-1185">Reference proteome</keyword>
<dbReference type="GO" id="GO:0034663">
    <property type="term" value="C:endoplasmic reticulum chaperone complex"/>
    <property type="evidence" value="ECO:0007669"/>
    <property type="project" value="TreeGrafter"/>
</dbReference>
<feature type="signal peptide" evidence="2">
    <location>
        <begin position="1"/>
        <end position="21"/>
    </location>
</feature>
<keyword evidence="2" id="KW-0732">Signal</keyword>
<accession>A0A2K5W097</accession>
<gene>
    <name evidence="3" type="primary">SLC23A1</name>
</gene>
<reference evidence="3" key="3">
    <citation type="submission" date="2025-09" db="UniProtKB">
        <authorList>
            <consortium name="Ensembl"/>
        </authorList>
    </citation>
    <scope>IDENTIFICATION</scope>
</reference>
<dbReference type="GO" id="GO:0030888">
    <property type="term" value="P:regulation of B cell proliferation"/>
    <property type="evidence" value="ECO:0007669"/>
    <property type="project" value="TreeGrafter"/>
</dbReference>
<dbReference type="GeneTree" id="ENSGT00950000182953"/>
<dbReference type="PANTHER" id="PTHR15881:SF2">
    <property type="entry name" value="MARGINAL ZONE B- AND B1-CELL-SPECIFIC PROTEIN"/>
    <property type="match status" value="1"/>
</dbReference>
<name>A0A2K5W097_MACFA</name>
<evidence type="ECO:0000256" key="2">
    <source>
        <dbReference type="SAM" id="SignalP"/>
    </source>
</evidence>
<evidence type="ECO:0000313" key="4">
    <source>
        <dbReference type="Proteomes" id="UP000233100"/>
    </source>
</evidence>
<organism evidence="3 4">
    <name type="scientific">Macaca fascicularis</name>
    <name type="common">Crab-eating macaque</name>
    <name type="synonym">Cynomolgus monkey</name>
    <dbReference type="NCBI Taxonomy" id="9541"/>
    <lineage>
        <taxon>Eukaryota</taxon>
        <taxon>Metazoa</taxon>
        <taxon>Chordata</taxon>
        <taxon>Craniata</taxon>
        <taxon>Vertebrata</taxon>
        <taxon>Euteleostomi</taxon>
        <taxon>Mammalia</taxon>
        <taxon>Eutheria</taxon>
        <taxon>Euarchontoglires</taxon>
        <taxon>Primates</taxon>
        <taxon>Haplorrhini</taxon>
        <taxon>Catarrhini</taxon>
        <taxon>Cercopithecidae</taxon>
        <taxon>Cercopithecinae</taxon>
        <taxon>Macaca</taxon>
    </lineage>
</organism>
<feature type="chain" id="PRO_5030051882" evidence="2">
    <location>
        <begin position="22"/>
        <end position="279"/>
    </location>
</feature>
<dbReference type="AlphaFoldDB" id="A0A2K5W097"/>
<proteinExistence type="predicted"/>
<dbReference type="GO" id="GO:0005576">
    <property type="term" value="C:extracellular region"/>
    <property type="evidence" value="ECO:0007669"/>
    <property type="project" value="TreeGrafter"/>
</dbReference>
<sequence>MRLSLPLLLLLGAWAIPGGLGDRAPLTATAPQLDDEEMYSAHMPAHLRCDACRAVAYQMWQNLAKAETKLHTPNSGGRRELSESVYTDVLDRSCSRNWQDYGVREVDQVKRLTGPGLSEGPEPSISVMVTGGPWPTRNCSNLCPKDEGPRGPRGPNTGAGGWGWGLGGGGGRWGLEGLCRPSPGRPEINILMNLIKSDCPKLNVATGGWVGVGVKKPAALGLADSRLGFRRGLTSPPVTPQRSPGGRGGTGLDLSTVSSPLGPLSCGPQTSDLGVHFPG</sequence>